<dbReference type="NCBIfam" id="TIGR01783">
    <property type="entry name" value="TonB-siderophor"/>
    <property type="match status" value="1"/>
</dbReference>
<dbReference type="InterPro" id="IPR036942">
    <property type="entry name" value="Beta-barrel_TonB_sf"/>
</dbReference>
<protein>
    <submittedName>
        <fullName evidence="18">Ferrichrome-iron receptor</fullName>
    </submittedName>
</protein>
<evidence type="ECO:0000256" key="1">
    <source>
        <dbReference type="ARBA" id="ARBA00004571"/>
    </source>
</evidence>
<keyword evidence="5" id="KW-0410">Iron transport</keyword>
<dbReference type="Pfam" id="PF00593">
    <property type="entry name" value="TonB_dep_Rec_b-barrel"/>
    <property type="match status" value="1"/>
</dbReference>
<dbReference type="Gene3D" id="2.40.170.20">
    <property type="entry name" value="TonB-dependent receptor, beta-barrel domain"/>
    <property type="match status" value="1"/>
</dbReference>
<comment type="subcellular location">
    <subcellularLocation>
        <location evidence="1 13">Cell outer membrane</location>
        <topology evidence="1 13">Multi-pass membrane protein</topology>
    </subcellularLocation>
</comment>
<dbReference type="GO" id="GO:0009279">
    <property type="term" value="C:cell outer membrane"/>
    <property type="evidence" value="ECO:0000318"/>
    <property type="project" value="GO_Central"/>
</dbReference>
<evidence type="ECO:0000256" key="2">
    <source>
        <dbReference type="ARBA" id="ARBA00009810"/>
    </source>
</evidence>
<name>Q7NNU0_GLOVI</name>
<dbReference type="GO" id="GO:0015344">
    <property type="term" value="F:siderophore uptake transmembrane transporter activity"/>
    <property type="evidence" value="ECO:0000318"/>
    <property type="project" value="GO_Central"/>
</dbReference>
<keyword evidence="6 13" id="KW-0812">Transmembrane</keyword>
<evidence type="ECO:0000313" key="19">
    <source>
        <dbReference type="Proteomes" id="UP000000557"/>
    </source>
</evidence>
<evidence type="ECO:0000256" key="4">
    <source>
        <dbReference type="ARBA" id="ARBA00022452"/>
    </source>
</evidence>
<evidence type="ECO:0000256" key="5">
    <source>
        <dbReference type="ARBA" id="ARBA00022496"/>
    </source>
</evidence>
<keyword evidence="18" id="KW-0675">Receptor</keyword>
<dbReference type="EnsemblBacteria" id="BAC88260">
    <property type="protein sequence ID" value="BAC88260"/>
    <property type="gene ID" value="BAC88260"/>
</dbReference>
<evidence type="ECO:0000256" key="9">
    <source>
        <dbReference type="ARBA" id="ARBA00023065"/>
    </source>
</evidence>
<evidence type="ECO:0000259" key="16">
    <source>
        <dbReference type="Pfam" id="PF00593"/>
    </source>
</evidence>
<keyword evidence="19" id="KW-1185">Reference proteome</keyword>
<feature type="domain" description="TonB-dependent receptor-like beta-barrel" evidence="16">
    <location>
        <begin position="311"/>
        <end position="743"/>
    </location>
</feature>
<dbReference type="PROSITE" id="PS52016">
    <property type="entry name" value="TONB_DEPENDENT_REC_3"/>
    <property type="match status" value="1"/>
</dbReference>
<evidence type="ECO:0000259" key="17">
    <source>
        <dbReference type="Pfam" id="PF07715"/>
    </source>
</evidence>
<proteinExistence type="inferred from homology"/>
<evidence type="ECO:0000313" key="18">
    <source>
        <dbReference type="EMBL" id="BAC88260.1"/>
    </source>
</evidence>
<dbReference type="FunFam" id="2.40.170.20:FF:000005">
    <property type="entry name" value="TonB-dependent siderophore receptor"/>
    <property type="match status" value="1"/>
</dbReference>
<evidence type="ECO:0000256" key="3">
    <source>
        <dbReference type="ARBA" id="ARBA00022448"/>
    </source>
</evidence>
<dbReference type="KEGG" id="gvi:gll0319"/>
<dbReference type="InterPro" id="IPR000531">
    <property type="entry name" value="Beta-barrel_TonB"/>
</dbReference>
<accession>Q7NNU0</accession>
<dbReference type="FunFam" id="2.170.130.10:FF:000001">
    <property type="entry name" value="Catecholate siderophore TonB-dependent receptor"/>
    <property type="match status" value="1"/>
</dbReference>
<dbReference type="SUPFAM" id="SSF56935">
    <property type="entry name" value="Porins"/>
    <property type="match status" value="1"/>
</dbReference>
<gene>
    <name evidence="18" type="ordered locus">gll0319</name>
</gene>
<dbReference type="CDD" id="cd01347">
    <property type="entry name" value="ligand_gated_channel"/>
    <property type="match status" value="1"/>
</dbReference>
<dbReference type="Pfam" id="PF07715">
    <property type="entry name" value="Plug"/>
    <property type="match status" value="1"/>
</dbReference>
<dbReference type="InterPro" id="IPR012910">
    <property type="entry name" value="Plug_dom"/>
</dbReference>
<evidence type="ECO:0000256" key="13">
    <source>
        <dbReference type="PROSITE-ProRule" id="PRU01360"/>
    </source>
</evidence>
<sequence length="774" mass="83413">MGVGLRNARMAAGGWSVAAAALARAAEPVIAIRRARLATSVRRVKACLPNRNASLLVAGGLSLLCAGPAAAQPLATEVSRLGELPSVSTSAAHLAQQPAEPSQAQAPAPPDGEELDEVTVTGTGTYRRSNASTATKTDTPILDTPQSVQVIPRQIIEDQGSVRMREVLRNVSGVYLNNNYSNYSESFNIRGFTASQFTNAFATSKFDSFNAVDTTNIERIEVLKGPSSVLFGQAEPAGVINYVTKRPLLTPYTAIGFTAGSYDFYRTTLDLSGPLTAGGTLAYRLNVAYEDANTFRGTQGRRTFFSPVLEWRVTPDTTLSFEVIHSRDNRPFELGLPAVGTGVAPVPYNRLFADPKGLLLTNSTRAIAVLEHRFAENLTMRSAGRYASYIENYPRLIYSAGLLEDNRSLQLADDRGEYYFESFGFQNDLIWKAKTGSIDHTVLFGLELGKSLQSGYGIFGLANVIDIYQPPPYVLEPAAESSRSPYGFRNAISFFGVYLQDQISFSDNLKLVLGGRYDTASAPSTDPITGAINPSEGQAFSPRVGLLYKPAPDVSLFANFNQSFTPTSGRSAAGTPFLPTRGTGYELGAKADLLAGRLFANLALFKIAKTNVVTFDPTNPRFSIQVGEQESQGVEFDLTGEILPGWNVVATYAYTDAKISRDNTYPVGNRLPTAPLHGGSLWSAYRVSEGALAGWGIGAGVFSVGERFGDLANSFSVPGYTRFDVALYYRRGGLNAALNFKNLFNAQYIESAVSRGGITPGAPFTVQGTLEVRF</sequence>
<evidence type="ECO:0000256" key="14">
    <source>
        <dbReference type="RuleBase" id="RU003357"/>
    </source>
</evidence>
<dbReference type="Proteomes" id="UP000000557">
    <property type="component" value="Chromosome"/>
</dbReference>
<dbReference type="PATRIC" id="fig|251221.4.peg.321"/>
<dbReference type="STRING" id="251221.gene:10757791"/>
<dbReference type="GO" id="GO:0015891">
    <property type="term" value="P:siderophore transport"/>
    <property type="evidence" value="ECO:0007669"/>
    <property type="project" value="InterPro"/>
</dbReference>
<dbReference type="AlphaFoldDB" id="Q7NNU0"/>
<dbReference type="PANTHER" id="PTHR32552">
    <property type="entry name" value="FERRICHROME IRON RECEPTOR-RELATED"/>
    <property type="match status" value="1"/>
</dbReference>
<evidence type="ECO:0000256" key="7">
    <source>
        <dbReference type="ARBA" id="ARBA00022729"/>
    </source>
</evidence>
<dbReference type="Gene3D" id="2.170.130.10">
    <property type="entry name" value="TonB-dependent receptor, plug domain"/>
    <property type="match status" value="1"/>
</dbReference>
<feature type="compositionally biased region" description="Low complexity" evidence="15">
    <location>
        <begin position="95"/>
        <end position="106"/>
    </location>
</feature>
<evidence type="ECO:0000256" key="15">
    <source>
        <dbReference type="SAM" id="MobiDB-lite"/>
    </source>
</evidence>
<reference evidence="18 19" key="1">
    <citation type="journal article" date="2003" name="DNA Res.">
        <title>Complete genome structure of Gloeobacter violaceus PCC 7421, a cyanobacterium that lacks thylakoids.</title>
        <authorList>
            <person name="Nakamura Y."/>
            <person name="Kaneko T."/>
            <person name="Sato S."/>
            <person name="Mimuro M."/>
            <person name="Miyashita H."/>
            <person name="Tsuchiya T."/>
            <person name="Sasamoto S."/>
            <person name="Watanabe A."/>
            <person name="Kawashima K."/>
            <person name="Kishida Y."/>
            <person name="Kiyokawa C."/>
            <person name="Kohara M."/>
            <person name="Matsumoto M."/>
            <person name="Matsuno A."/>
            <person name="Nakazaki N."/>
            <person name="Shimpo S."/>
            <person name="Takeuchi C."/>
            <person name="Yamada M."/>
            <person name="Tabata S."/>
        </authorList>
    </citation>
    <scope>NUCLEOTIDE SEQUENCE [LARGE SCALE GENOMIC DNA]</scope>
    <source>
        <strain evidence="19">ATCC 29082 / PCC 7421</strain>
    </source>
</reference>
<dbReference type="PANTHER" id="PTHR32552:SF68">
    <property type="entry name" value="FERRICHROME OUTER MEMBRANE TRANSPORTER_PHAGE RECEPTOR"/>
    <property type="match status" value="1"/>
</dbReference>
<dbReference type="GO" id="GO:0038023">
    <property type="term" value="F:signaling receptor activity"/>
    <property type="evidence" value="ECO:0007669"/>
    <property type="project" value="InterPro"/>
</dbReference>
<dbReference type="InParanoid" id="Q7NNU0"/>
<evidence type="ECO:0000256" key="10">
    <source>
        <dbReference type="ARBA" id="ARBA00023077"/>
    </source>
</evidence>
<keyword evidence="7" id="KW-0732">Signal</keyword>
<keyword evidence="4 13" id="KW-1134">Transmembrane beta strand</keyword>
<dbReference type="eggNOG" id="COG4774">
    <property type="taxonomic scope" value="Bacteria"/>
</dbReference>
<dbReference type="InterPro" id="IPR010105">
    <property type="entry name" value="TonB_sidphr_rcpt"/>
</dbReference>
<keyword evidence="8" id="KW-0408">Iron</keyword>
<dbReference type="OrthoDB" id="503423at2"/>
<keyword evidence="11 13" id="KW-0472">Membrane</keyword>
<dbReference type="InterPro" id="IPR039426">
    <property type="entry name" value="TonB-dep_rcpt-like"/>
</dbReference>
<evidence type="ECO:0000256" key="8">
    <source>
        <dbReference type="ARBA" id="ARBA00023004"/>
    </source>
</evidence>
<dbReference type="PhylomeDB" id="Q7NNU0"/>
<dbReference type="InterPro" id="IPR037066">
    <property type="entry name" value="Plug_dom_sf"/>
</dbReference>
<feature type="domain" description="TonB-dependent receptor plug" evidence="17">
    <location>
        <begin position="141"/>
        <end position="239"/>
    </location>
</feature>
<feature type="region of interest" description="Disordered" evidence="15">
    <location>
        <begin position="89"/>
        <end position="117"/>
    </location>
</feature>
<dbReference type="HOGENOM" id="CLU_008287_9_4_3"/>
<reference evidence="18 19" key="2">
    <citation type="journal article" date="2003" name="DNA Res.">
        <title>Complete genome structure of Gloeobacter violaceus PCC 7421, a cyanobacterium that lacks thylakoids (supplement).</title>
        <authorList>
            <person name="Nakamura Y."/>
            <person name="Kaneko T."/>
            <person name="Sato S."/>
            <person name="Mimuro M."/>
            <person name="Miyashita H."/>
            <person name="Tsuchiya T."/>
            <person name="Sasamoto S."/>
            <person name="Watanabe A."/>
            <person name="Kawashima K."/>
            <person name="Kishida Y."/>
            <person name="Kiyokawa C."/>
            <person name="Kohara M."/>
            <person name="Matsumoto M."/>
            <person name="Matsuno A."/>
            <person name="Nakazaki N."/>
            <person name="Shimpo S."/>
            <person name="Takeuchi C."/>
            <person name="Yamada M."/>
            <person name="Tabata S."/>
        </authorList>
    </citation>
    <scope>NUCLEOTIDE SEQUENCE [LARGE SCALE GENOMIC DNA]</scope>
    <source>
        <strain evidence="19">ATCC 29082 / PCC 7421</strain>
    </source>
</reference>
<dbReference type="GO" id="GO:0033214">
    <property type="term" value="P:siderophore-iron import into cell"/>
    <property type="evidence" value="ECO:0000318"/>
    <property type="project" value="GO_Central"/>
</dbReference>
<keyword evidence="9" id="KW-0406">Ion transport</keyword>
<evidence type="ECO:0000256" key="6">
    <source>
        <dbReference type="ARBA" id="ARBA00022692"/>
    </source>
</evidence>
<organism evidence="18 19">
    <name type="scientific">Gloeobacter violaceus (strain ATCC 29082 / PCC 7421)</name>
    <dbReference type="NCBI Taxonomy" id="251221"/>
    <lineage>
        <taxon>Bacteria</taxon>
        <taxon>Bacillati</taxon>
        <taxon>Cyanobacteriota</taxon>
        <taxon>Cyanophyceae</taxon>
        <taxon>Gloeobacterales</taxon>
        <taxon>Gloeobacteraceae</taxon>
        <taxon>Gloeobacter</taxon>
    </lineage>
</organism>
<comment type="similarity">
    <text evidence="2 13 14">Belongs to the TonB-dependent receptor family.</text>
</comment>
<dbReference type="EMBL" id="BA000045">
    <property type="protein sequence ID" value="BAC88260.1"/>
    <property type="molecule type" value="Genomic_DNA"/>
</dbReference>
<evidence type="ECO:0000256" key="12">
    <source>
        <dbReference type="ARBA" id="ARBA00023237"/>
    </source>
</evidence>
<keyword evidence="12 13" id="KW-0998">Cell outer membrane</keyword>
<evidence type="ECO:0000256" key="11">
    <source>
        <dbReference type="ARBA" id="ARBA00023136"/>
    </source>
</evidence>
<keyword evidence="3 13" id="KW-0813">Transport</keyword>
<keyword evidence="10 14" id="KW-0798">TonB box</keyword>